<accession>A0A4V3GE48</accession>
<proteinExistence type="predicted"/>
<protein>
    <submittedName>
        <fullName evidence="2">Uncharacterized protein</fullName>
    </submittedName>
</protein>
<evidence type="ECO:0000256" key="1">
    <source>
        <dbReference type="SAM" id="MobiDB-lite"/>
    </source>
</evidence>
<reference evidence="2 3" key="1">
    <citation type="submission" date="2019-03" db="EMBL/GenBank/DDBJ databases">
        <title>Genomic Encyclopedia of Type Strains, Phase III (KMG-III): the genomes of soil and plant-associated and newly described type strains.</title>
        <authorList>
            <person name="Whitman W."/>
        </authorList>
    </citation>
    <scope>NUCLEOTIDE SEQUENCE [LARGE SCALE GENOMIC DNA]</scope>
    <source>
        <strain evidence="2 3">VKM Ac-2573</strain>
    </source>
</reference>
<sequence>MAKEIPAAGGSDEADEVLTPDAVITPEDRLFPYDKGQPPATEAVKRRPRWLRGGGRRGTTQYTQREQERGPRR</sequence>
<dbReference type="AlphaFoldDB" id="A0A4V3GE48"/>
<comment type="caution">
    <text evidence="2">The sequence shown here is derived from an EMBL/GenBank/DDBJ whole genome shotgun (WGS) entry which is preliminary data.</text>
</comment>
<dbReference type="Proteomes" id="UP000295146">
    <property type="component" value="Unassembled WGS sequence"/>
</dbReference>
<keyword evidence="3" id="KW-1185">Reference proteome</keyword>
<evidence type="ECO:0000313" key="3">
    <source>
        <dbReference type="Proteomes" id="UP000295146"/>
    </source>
</evidence>
<evidence type="ECO:0000313" key="2">
    <source>
        <dbReference type="EMBL" id="TDW54633.1"/>
    </source>
</evidence>
<dbReference type="EMBL" id="SODP01000005">
    <property type="protein sequence ID" value="TDW54633.1"/>
    <property type="molecule type" value="Genomic_DNA"/>
</dbReference>
<gene>
    <name evidence="2" type="ORF">EV653_7952</name>
</gene>
<feature type="region of interest" description="Disordered" evidence="1">
    <location>
        <begin position="1"/>
        <end position="73"/>
    </location>
</feature>
<organism evidence="2 3">
    <name type="scientific">Kribbella pratensis</name>
    <dbReference type="NCBI Taxonomy" id="2512112"/>
    <lineage>
        <taxon>Bacteria</taxon>
        <taxon>Bacillati</taxon>
        <taxon>Actinomycetota</taxon>
        <taxon>Actinomycetes</taxon>
        <taxon>Propionibacteriales</taxon>
        <taxon>Kribbellaceae</taxon>
        <taxon>Kribbella</taxon>
    </lineage>
</organism>
<name>A0A4V3GE48_9ACTN</name>